<gene>
    <name evidence="1" type="ORF">OCTVUL_1B004671</name>
</gene>
<dbReference type="EMBL" id="OX597815">
    <property type="protein sequence ID" value="CAI9718306.1"/>
    <property type="molecule type" value="Genomic_DNA"/>
</dbReference>
<accession>A0AA36ALF0</accession>
<reference evidence="1" key="1">
    <citation type="submission" date="2023-08" db="EMBL/GenBank/DDBJ databases">
        <authorList>
            <person name="Alioto T."/>
            <person name="Alioto T."/>
            <person name="Gomez Garrido J."/>
        </authorList>
    </citation>
    <scope>NUCLEOTIDE SEQUENCE</scope>
</reference>
<dbReference type="Proteomes" id="UP001162480">
    <property type="component" value="Chromosome 2"/>
</dbReference>
<evidence type="ECO:0000313" key="2">
    <source>
        <dbReference type="Proteomes" id="UP001162480"/>
    </source>
</evidence>
<protein>
    <submittedName>
        <fullName evidence="1">Uncharacterized protein</fullName>
    </submittedName>
</protein>
<dbReference type="AlphaFoldDB" id="A0AA36ALF0"/>
<organism evidence="1 2">
    <name type="scientific">Octopus vulgaris</name>
    <name type="common">Common octopus</name>
    <dbReference type="NCBI Taxonomy" id="6645"/>
    <lineage>
        <taxon>Eukaryota</taxon>
        <taxon>Metazoa</taxon>
        <taxon>Spiralia</taxon>
        <taxon>Lophotrochozoa</taxon>
        <taxon>Mollusca</taxon>
        <taxon>Cephalopoda</taxon>
        <taxon>Coleoidea</taxon>
        <taxon>Octopodiformes</taxon>
        <taxon>Octopoda</taxon>
        <taxon>Incirrata</taxon>
        <taxon>Octopodidae</taxon>
        <taxon>Octopus</taxon>
    </lineage>
</organism>
<proteinExistence type="predicted"/>
<name>A0AA36ALF0_OCTVU</name>
<keyword evidence="2" id="KW-1185">Reference proteome</keyword>
<evidence type="ECO:0000313" key="1">
    <source>
        <dbReference type="EMBL" id="CAI9718306.1"/>
    </source>
</evidence>
<sequence length="162" mass="18664">MTLHAKSTPDLRKEIVRMKVSRMTLSAISRDIRSYKIVVSRVLKLYEESKGFEPKKAIGGPSKTNMRNDRAMKRYVLMDPFSLFSTRHSIGEYISICRRFHICKVLCGQCSGRANAVDIFRRDGNMDRTGGFLPAFSSPKTLQNYNYVRMGPDEWKEWASDI</sequence>